<dbReference type="AlphaFoldDB" id="F4R8P3"/>
<organism evidence="3">
    <name type="scientific">Melampsora larici-populina (strain 98AG31 / pathotype 3-4-7)</name>
    <name type="common">Poplar leaf rust fungus</name>
    <dbReference type="NCBI Taxonomy" id="747676"/>
    <lineage>
        <taxon>Eukaryota</taxon>
        <taxon>Fungi</taxon>
        <taxon>Dikarya</taxon>
        <taxon>Basidiomycota</taxon>
        <taxon>Pucciniomycotina</taxon>
        <taxon>Pucciniomycetes</taxon>
        <taxon>Pucciniales</taxon>
        <taxon>Melampsoraceae</taxon>
        <taxon>Melampsora</taxon>
    </lineage>
</organism>
<reference evidence="3" key="1">
    <citation type="journal article" date="2011" name="Proc. Natl. Acad. Sci. U.S.A.">
        <title>Obligate biotrophy features unraveled by the genomic analysis of rust fungi.</title>
        <authorList>
            <person name="Duplessis S."/>
            <person name="Cuomo C.A."/>
            <person name="Lin Y.-C."/>
            <person name="Aerts A."/>
            <person name="Tisserant E."/>
            <person name="Veneault-Fourrey C."/>
            <person name="Joly D.L."/>
            <person name="Hacquard S."/>
            <person name="Amselem J."/>
            <person name="Cantarel B.L."/>
            <person name="Chiu R."/>
            <person name="Coutinho P.M."/>
            <person name="Feau N."/>
            <person name="Field M."/>
            <person name="Frey P."/>
            <person name="Gelhaye E."/>
            <person name="Goldberg J."/>
            <person name="Grabherr M.G."/>
            <person name="Kodira C.D."/>
            <person name="Kohler A."/>
            <person name="Kuees U."/>
            <person name="Lindquist E.A."/>
            <person name="Lucas S.M."/>
            <person name="Mago R."/>
            <person name="Mauceli E."/>
            <person name="Morin E."/>
            <person name="Murat C."/>
            <person name="Pangilinan J.L."/>
            <person name="Park R."/>
            <person name="Pearson M."/>
            <person name="Quesneville H."/>
            <person name="Rouhier N."/>
            <person name="Sakthikumar S."/>
            <person name="Salamov A.A."/>
            <person name="Schmutz J."/>
            <person name="Selles B."/>
            <person name="Shapiro H."/>
            <person name="Tanguay P."/>
            <person name="Tuskan G.A."/>
            <person name="Henrissat B."/>
            <person name="Van de Peer Y."/>
            <person name="Rouze P."/>
            <person name="Ellis J.G."/>
            <person name="Dodds P.N."/>
            <person name="Schein J.E."/>
            <person name="Zhong S."/>
            <person name="Hamelin R.C."/>
            <person name="Grigoriev I.V."/>
            <person name="Szabo L.J."/>
            <person name="Martin F."/>
        </authorList>
    </citation>
    <scope>NUCLEOTIDE SEQUENCE [LARGE SCALE GENOMIC DNA]</scope>
    <source>
        <strain evidence="3">98AG31 / pathotype 3-4-7</strain>
    </source>
</reference>
<evidence type="ECO:0000313" key="3">
    <source>
        <dbReference type="Proteomes" id="UP000001072"/>
    </source>
</evidence>
<sequence length="160" mass="17276">MRVRKLREWIPVFLLSGMNIDWIGVKHLTNILGVPEGRAFLVPSAKLLVLQMLTIKQLGCPSVSPQCIISGQQGLGVGVGAQEGEVVCLHVLHYDQEVFDAKKSWANIKASGQPPAPLLAQFLASAQDNRMERCGSGNGNALGRSGSGHMDTEEDGKEEE</sequence>
<protein>
    <submittedName>
        <fullName evidence="2">Uncharacterized protein</fullName>
    </submittedName>
</protein>
<gene>
    <name evidence="2" type="ORF">MELLADRAFT_102949</name>
</gene>
<dbReference type="VEuPathDB" id="FungiDB:MELLADRAFT_102949"/>
<dbReference type="EMBL" id="GL883093">
    <property type="protein sequence ID" value="EGG11058.1"/>
    <property type="molecule type" value="Genomic_DNA"/>
</dbReference>
<evidence type="ECO:0000256" key="1">
    <source>
        <dbReference type="SAM" id="MobiDB-lite"/>
    </source>
</evidence>
<evidence type="ECO:0000313" key="2">
    <source>
        <dbReference type="EMBL" id="EGG11058.1"/>
    </source>
</evidence>
<accession>F4R8P3</accession>
<dbReference type="KEGG" id="mlr:MELLADRAFT_102949"/>
<dbReference type="RefSeq" id="XP_007405660.1">
    <property type="nucleotide sequence ID" value="XM_007405598.1"/>
</dbReference>
<dbReference type="GeneID" id="18921821"/>
<dbReference type="Proteomes" id="UP000001072">
    <property type="component" value="Unassembled WGS sequence"/>
</dbReference>
<name>F4R8P3_MELLP</name>
<keyword evidence="3" id="KW-1185">Reference proteome</keyword>
<dbReference type="HOGENOM" id="CLU_1652530_0_0_1"/>
<proteinExistence type="predicted"/>
<feature type="region of interest" description="Disordered" evidence="1">
    <location>
        <begin position="132"/>
        <end position="160"/>
    </location>
</feature>
<dbReference type="InParanoid" id="F4R8P3"/>